<proteinExistence type="inferred from homology"/>
<evidence type="ECO:0000256" key="1">
    <source>
        <dbReference type="ARBA" id="ARBA00010088"/>
    </source>
</evidence>
<dbReference type="GO" id="GO:0008233">
    <property type="term" value="F:peptidase activity"/>
    <property type="evidence" value="ECO:0007669"/>
    <property type="project" value="InterPro"/>
</dbReference>
<dbReference type="GO" id="GO:0016020">
    <property type="term" value="C:membrane"/>
    <property type="evidence" value="ECO:0007669"/>
    <property type="project" value="TreeGrafter"/>
</dbReference>
<evidence type="ECO:0000313" key="6">
    <source>
        <dbReference type="Proteomes" id="UP000315540"/>
    </source>
</evidence>
<gene>
    <name evidence="5" type="ORF">FHK87_00915</name>
</gene>
<name>A0A504JKC9_9FLAO</name>
<dbReference type="InterPro" id="IPR000073">
    <property type="entry name" value="AB_hydrolase_1"/>
</dbReference>
<dbReference type="GO" id="GO:0006508">
    <property type="term" value="P:proteolysis"/>
    <property type="evidence" value="ECO:0007669"/>
    <property type="project" value="InterPro"/>
</dbReference>
<dbReference type="InterPro" id="IPR029058">
    <property type="entry name" value="AB_hydrolase_fold"/>
</dbReference>
<evidence type="ECO:0000259" key="4">
    <source>
        <dbReference type="Pfam" id="PF00561"/>
    </source>
</evidence>
<comment type="similarity">
    <text evidence="1">Belongs to the peptidase S33 family.</text>
</comment>
<keyword evidence="2 5" id="KW-0378">Hydrolase</keyword>
<accession>A0A504JKC9</accession>
<dbReference type="InterPro" id="IPR050266">
    <property type="entry name" value="AB_hydrolase_sf"/>
</dbReference>
<sequence>MRQFNASFLKIIFAAITICLVTACSNDFELNDLDETIFVRHKDADMPAYIKGNASEKVFLITLHGGPGDMGLSFSGEAFNQIENQYGVVYFDQRGSGNSQGHYSEKDVSIDLMAEDVLALVKVMKRKFGNDSRFFLLGHSWGGALGTATLLKDQSNFKGWIGVDGAYSLARLYDQYKETFTSTANTQIELGNSVDFWKSVLELVSQVDPVINFDDNRELNKKAFKAEKALHDDGFIDFDDDGSEGVNTFFRYNFWTRGWNNIQIGGIIDDQGLFETLDFTNQLPEITIPTLFISGQYDMVVPVASAQIAFENIGSSSKKLLIFDRSGHSPMFSEPDLFAQEVLRFMDEHK</sequence>
<dbReference type="RefSeq" id="WP_140588685.1">
    <property type="nucleotide sequence ID" value="NZ_VFWZ01000001.1"/>
</dbReference>
<dbReference type="Pfam" id="PF00561">
    <property type="entry name" value="Abhydrolase_1"/>
    <property type="match status" value="1"/>
</dbReference>
<dbReference type="PROSITE" id="PS51257">
    <property type="entry name" value="PROKAR_LIPOPROTEIN"/>
    <property type="match status" value="1"/>
</dbReference>
<organism evidence="5 6">
    <name type="scientific">Aquimarina algicola</name>
    <dbReference type="NCBI Taxonomy" id="2589995"/>
    <lineage>
        <taxon>Bacteria</taxon>
        <taxon>Pseudomonadati</taxon>
        <taxon>Bacteroidota</taxon>
        <taxon>Flavobacteriia</taxon>
        <taxon>Flavobacteriales</taxon>
        <taxon>Flavobacteriaceae</taxon>
        <taxon>Aquimarina</taxon>
    </lineage>
</organism>
<evidence type="ECO:0000256" key="3">
    <source>
        <dbReference type="SAM" id="SignalP"/>
    </source>
</evidence>
<feature type="signal peptide" evidence="3">
    <location>
        <begin position="1"/>
        <end position="23"/>
    </location>
</feature>
<dbReference type="PRINTS" id="PR00793">
    <property type="entry name" value="PROAMNOPTASE"/>
</dbReference>
<protein>
    <submittedName>
        <fullName evidence="5">Alpha/beta hydrolase</fullName>
    </submittedName>
</protein>
<dbReference type="SUPFAM" id="SSF53474">
    <property type="entry name" value="alpha/beta-Hydrolases"/>
    <property type="match status" value="1"/>
</dbReference>
<dbReference type="Gene3D" id="3.40.50.1820">
    <property type="entry name" value="alpha/beta hydrolase"/>
    <property type="match status" value="1"/>
</dbReference>
<feature type="domain" description="AB hydrolase-1" evidence="4">
    <location>
        <begin position="60"/>
        <end position="189"/>
    </location>
</feature>
<evidence type="ECO:0000313" key="5">
    <source>
        <dbReference type="EMBL" id="TPN88805.1"/>
    </source>
</evidence>
<dbReference type="OrthoDB" id="9796770at2"/>
<dbReference type="PANTHER" id="PTHR43798:SF33">
    <property type="entry name" value="HYDROLASE, PUTATIVE (AFU_ORTHOLOGUE AFUA_2G14860)-RELATED"/>
    <property type="match status" value="1"/>
</dbReference>
<dbReference type="InterPro" id="IPR002410">
    <property type="entry name" value="Peptidase_S33"/>
</dbReference>
<reference evidence="5 6" key="1">
    <citation type="submission" date="2019-06" db="EMBL/GenBank/DDBJ databases">
        <authorList>
            <person name="Meng X."/>
        </authorList>
    </citation>
    <scope>NUCLEOTIDE SEQUENCE [LARGE SCALE GENOMIC DNA]</scope>
    <source>
        <strain evidence="5 6">M625</strain>
    </source>
</reference>
<dbReference type="EMBL" id="VFWZ01000001">
    <property type="protein sequence ID" value="TPN88805.1"/>
    <property type="molecule type" value="Genomic_DNA"/>
</dbReference>
<evidence type="ECO:0000256" key="2">
    <source>
        <dbReference type="ARBA" id="ARBA00022801"/>
    </source>
</evidence>
<feature type="chain" id="PRO_5021243516" evidence="3">
    <location>
        <begin position="24"/>
        <end position="350"/>
    </location>
</feature>
<keyword evidence="6" id="KW-1185">Reference proteome</keyword>
<comment type="caution">
    <text evidence="5">The sequence shown here is derived from an EMBL/GenBank/DDBJ whole genome shotgun (WGS) entry which is preliminary data.</text>
</comment>
<keyword evidence="3" id="KW-0732">Signal</keyword>
<dbReference type="Proteomes" id="UP000315540">
    <property type="component" value="Unassembled WGS sequence"/>
</dbReference>
<dbReference type="PANTHER" id="PTHR43798">
    <property type="entry name" value="MONOACYLGLYCEROL LIPASE"/>
    <property type="match status" value="1"/>
</dbReference>
<dbReference type="AlphaFoldDB" id="A0A504JKC9"/>